<dbReference type="EMBL" id="JAMXFF010000002">
    <property type="protein sequence ID" value="MCT7965048.1"/>
    <property type="molecule type" value="Genomic_DNA"/>
</dbReference>
<keyword evidence="2" id="KW-1185">Reference proteome</keyword>
<dbReference type="RefSeq" id="WP_261235127.1">
    <property type="nucleotide sequence ID" value="NZ_JAMXFF010000002.1"/>
</dbReference>
<comment type="caution">
    <text evidence="1">The sequence shown here is derived from an EMBL/GenBank/DDBJ whole genome shotgun (WGS) entry which is preliminary data.</text>
</comment>
<name>A0ABT2MJZ7_9CYAN</name>
<accession>A0ABT2MJZ7</accession>
<dbReference type="Proteomes" id="UP001525890">
    <property type="component" value="Unassembled WGS sequence"/>
</dbReference>
<protein>
    <submittedName>
        <fullName evidence="1">Uncharacterized protein</fullName>
    </submittedName>
</protein>
<organism evidence="1 2">
    <name type="scientific">Laspinema palackyanum D2a</name>
    <dbReference type="NCBI Taxonomy" id="2953684"/>
    <lineage>
        <taxon>Bacteria</taxon>
        <taxon>Bacillati</taxon>
        <taxon>Cyanobacteriota</taxon>
        <taxon>Cyanophyceae</taxon>
        <taxon>Oscillatoriophycideae</taxon>
        <taxon>Oscillatoriales</taxon>
        <taxon>Laspinemataceae</taxon>
        <taxon>Laspinema</taxon>
        <taxon>Laspinema palackyanum</taxon>
    </lineage>
</organism>
<gene>
    <name evidence="1" type="ORF">NG799_01715</name>
</gene>
<sequence length="135" mass="16040">MPIKLVKFFDSEYSNGEKMYFQIGGCNGACGYNISQGLYKTHGDDYLSRSPLWRGKRTNQEWRLYLWETIKVNLPKYLNGKIDLMRTQQWEFRDLMFIALKVADGEKIDLVYLDDLEHAELTKRCLEWLAQQIKF</sequence>
<proteinExistence type="predicted"/>
<reference evidence="1 2" key="1">
    <citation type="journal article" date="2022" name="Front. Microbiol.">
        <title>High genomic differentiation and limited gene flow indicate recent cryptic speciation within the genus Laspinema (cyanobacteria).</title>
        <authorList>
            <person name="Stanojkovic A."/>
            <person name="Skoupy S."/>
            <person name="Skaloud P."/>
            <person name="Dvorak P."/>
        </authorList>
    </citation>
    <scope>NUCLEOTIDE SEQUENCE [LARGE SCALE GENOMIC DNA]</scope>
    <source>
        <strain evidence="1 2">D2a</strain>
    </source>
</reference>
<evidence type="ECO:0000313" key="2">
    <source>
        <dbReference type="Proteomes" id="UP001525890"/>
    </source>
</evidence>
<evidence type="ECO:0000313" key="1">
    <source>
        <dbReference type="EMBL" id="MCT7965048.1"/>
    </source>
</evidence>